<dbReference type="Gene3D" id="2.60.120.10">
    <property type="entry name" value="Jelly Rolls"/>
    <property type="match status" value="1"/>
</dbReference>
<dbReference type="KEGG" id="plyc:GXP70_22075"/>
<evidence type="ECO:0000256" key="1">
    <source>
        <dbReference type="ARBA" id="ARBA00023015"/>
    </source>
</evidence>
<keyword evidence="6" id="KW-1185">Reference proteome</keyword>
<dbReference type="InterPro" id="IPR011051">
    <property type="entry name" value="RmlC_Cupin_sf"/>
</dbReference>
<dbReference type="PROSITE" id="PS01124">
    <property type="entry name" value="HTH_ARAC_FAMILY_2"/>
    <property type="match status" value="1"/>
</dbReference>
<sequence length="289" mass="33374">MSRSKHDSPRWVYEWRDAGEFAAFPELEMIGFDRFQEALPLSDHQHARCYEFVYVEHGKLSWEVDSGPHATHAGQCFHTKPGEWHRARFNFMEPASIWWIIVVDPGEMPGWLGFEEADRLRVQAALAALPRVVNADIRIREQLLKLRGIIEHGTSGDLFRVRHHLLDIVLQLLYPPTARQIPLDLREAMLALTAELEAEPERRWANRELAAKVGVSESHFYRLFHDLHGQSPANYIDRLRMNRACGLLRLPEASVTGVAMDLGYKTSQHFATVFKKYIGVSPTQWRNEE</sequence>
<keyword evidence="2" id="KW-0238">DNA-binding</keyword>
<accession>A0A6C0G4J5</accession>
<dbReference type="GO" id="GO:0003700">
    <property type="term" value="F:DNA-binding transcription factor activity"/>
    <property type="evidence" value="ECO:0007669"/>
    <property type="project" value="InterPro"/>
</dbReference>
<dbReference type="Gene3D" id="1.10.10.60">
    <property type="entry name" value="Homeodomain-like"/>
    <property type="match status" value="2"/>
</dbReference>
<dbReference type="SUPFAM" id="SSF46689">
    <property type="entry name" value="Homeodomain-like"/>
    <property type="match status" value="2"/>
</dbReference>
<feature type="domain" description="HTH araC/xylS-type" evidence="4">
    <location>
        <begin position="190"/>
        <end position="288"/>
    </location>
</feature>
<dbReference type="GO" id="GO:0043565">
    <property type="term" value="F:sequence-specific DNA binding"/>
    <property type="evidence" value="ECO:0007669"/>
    <property type="project" value="InterPro"/>
</dbReference>
<dbReference type="Pfam" id="PF07883">
    <property type="entry name" value="Cupin_2"/>
    <property type="match status" value="1"/>
</dbReference>
<evidence type="ECO:0000313" key="6">
    <source>
        <dbReference type="Proteomes" id="UP000476064"/>
    </source>
</evidence>
<keyword evidence="3" id="KW-0804">Transcription</keyword>
<evidence type="ECO:0000259" key="4">
    <source>
        <dbReference type="PROSITE" id="PS01124"/>
    </source>
</evidence>
<dbReference type="InterPro" id="IPR009057">
    <property type="entry name" value="Homeodomain-like_sf"/>
</dbReference>
<dbReference type="PROSITE" id="PS00041">
    <property type="entry name" value="HTH_ARAC_FAMILY_1"/>
    <property type="match status" value="1"/>
</dbReference>
<dbReference type="EMBL" id="CP048209">
    <property type="protein sequence ID" value="QHT62404.1"/>
    <property type="molecule type" value="Genomic_DNA"/>
</dbReference>
<dbReference type="InterPro" id="IPR018060">
    <property type="entry name" value="HTH_AraC"/>
</dbReference>
<gene>
    <name evidence="5" type="ORF">GXP70_22075</name>
</gene>
<dbReference type="CDD" id="cd02208">
    <property type="entry name" value="cupin_RmlC-like"/>
    <property type="match status" value="1"/>
</dbReference>
<dbReference type="InterPro" id="IPR013096">
    <property type="entry name" value="Cupin_2"/>
</dbReference>
<dbReference type="AlphaFoldDB" id="A0A6C0G4J5"/>
<evidence type="ECO:0000313" key="5">
    <source>
        <dbReference type="EMBL" id="QHT62404.1"/>
    </source>
</evidence>
<protein>
    <submittedName>
        <fullName evidence="5">AraC family transcriptional regulator</fullName>
    </submittedName>
</protein>
<name>A0A6C0G4J5_9BACL</name>
<reference evidence="5 6" key="1">
    <citation type="submission" date="2020-01" db="EMBL/GenBank/DDBJ databases">
        <title>Paenibacillus sp. nov., isolated from tomato rhizosphere.</title>
        <authorList>
            <person name="Weon H.-Y."/>
            <person name="Lee S.A."/>
        </authorList>
    </citation>
    <scope>NUCLEOTIDE SEQUENCE [LARGE SCALE GENOMIC DNA]</scope>
    <source>
        <strain evidence="5 6">12200R-189</strain>
    </source>
</reference>
<organism evidence="5 6">
    <name type="scientific">Paenibacillus lycopersici</name>
    <dbReference type="NCBI Taxonomy" id="2704462"/>
    <lineage>
        <taxon>Bacteria</taxon>
        <taxon>Bacillati</taxon>
        <taxon>Bacillota</taxon>
        <taxon>Bacilli</taxon>
        <taxon>Bacillales</taxon>
        <taxon>Paenibacillaceae</taxon>
        <taxon>Paenibacillus</taxon>
    </lineage>
</organism>
<dbReference type="Pfam" id="PF12833">
    <property type="entry name" value="HTH_18"/>
    <property type="match status" value="1"/>
</dbReference>
<dbReference type="PRINTS" id="PR00032">
    <property type="entry name" value="HTHARAC"/>
</dbReference>
<dbReference type="RefSeq" id="WP_162358837.1">
    <property type="nucleotide sequence ID" value="NZ_CP048209.1"/>
</dbReference>
<dbReference type="SMART" id="SM00342">
    <property type="entry name" value="HTH_ARAC"/>
    <property type="match status" value="1"/>
</dbReference>
<proteinExistence type="predicted"/>
<dbReference type="InterPro" id="IPR020449">
    <property type="entry name" value="Tscrpt_reg_AraC-type_HTH"/>
</dbReference>
<dbReference type="Proteomes" id="UP000476064">
    <property type="component" value="Chromosome"/>
</dbReference>
<dbReference type="SUPFAM" id="SSF51182">
    <property type="entry name" value="RmlC-like cupins"/>
    <property type="match status" value="1"/>
</dbReference>
<evidence type="ECO:0000256" key="3">
    <source>
        <dbReference type="ARBA" id="ARBA00023163"/>
    </source>
</evidence>
<dbReference type="PANTHER" id="PTHR46796">
    <property type="entry name" value="HTH-TYPE TRANSCRIPTIONAL ACTIVATOR RHAS-RELATED"/>
    <property type="match status" value="1"/>
</dbReference>
<dbReference type="InterPro" id="IPR018062">
    <property type="entry name" value="HTH_AraC-typ_CS"/>
</dbReference>
<evidence type="ECO:0000256" key="2">
    <source>
        <dbReference type="ARBA" id="ARBA00023125"/>
    </source>
</evidence>
<keyword evidence="1" id="KW-0805">Transcription regulation</keyword>
<dbReference type="InterPro" id="IPR050204">
    <property type="entry name" value="AraC_XylS_family_regulators"/>
</dbReference>
<dbReference type="InterPro" id="IPR014710">
    <property type="entry name" value="RmlC-like_jellyroll"/>
</dbReference>